<keyword evidence="4 6" id="KW-0804">Transcription</keyword>
<dbReference type="PANTHER" id="PTHR33057:SF117">
    <property type="entry name" value="TRANSCRIPTION REPRESSOR OFP14"/>
    <property type="match status" value="1"/>
</dbReference>
<evidence type="ECO:0000256" key="2">
    <source>
        <dbReference type="ARBA" id="ARBA00022491"/>
    </source>
</evidence>
<dbReference type="NCBIfam" id="TIGR01568">
    <property type="entry name" value="A_thal_3678"/>
    <property type="match status" value="1"/>
</dbReference>
<dbReference type="AlphaFoldDB" id="A0AA39W031"/>
<evidence type="ECO:0000256" key="7">
    <source>
        <dbReference type="SAM" id="MobiDB-lite"/>
    </source>
</evidence>
<evidence type="ECO:0000256" key="1">
    <source>
        <dbReference type="ARBA" id="ARBA00004123"/>
    </source>
</evidence>
<comment type="caution">
    <text evidence="9">The sequence shown here is derived from an EMBL/GenBank/DDBJ whole genome shotgun (WGS) entry which is preliminary data.</text>
</comment>
<evidence type="ECO:0000313" key="10">
    <source>
        <dbReference type="Proteomes" id="UP001168877"/>
    </source>
</evidence>
<organism evidence="9 10">
    <name type="scientific">Acer saccharum</name>
    <name type="common">Sugar maple</name>
    <dbReference type="NCBI Taxonomy" id="4024"/>
    <lineage>
        <taxon>Eukaryota</taxon>
        <taxon>Viridiplantae</taxon>
        <taxon>Streptophyta</taxon>
        <taxon>Embryophyta</taxon>
        <taxon>Tracheophyta</taxon>
        <taxon>Spermatophyta</taxon>
        <taxon>Magnoliopsida</taxon>
        <taxon>eudicotyledons</taxon>
        <taxon>Gunneridae</taxon>
        <taxon>Pentapetalae</taxon>
        <taxon>rosids</taxon>
        <taxon>malvids</taxon>
        <taxon>Sapindales</taxon>
        <taxon>Sapindaceae</taxon>
        <taxon>Hippocastanoideae</taxon>
        <taxon>Acereae</taxon>
        <taxon>Acer</taxon>
    </lineage>
</organism>
<proteinExistence type="predicted"/>
<keyword evidence="3 6" id="KW-0805">Transcription regulation</keyword>
<reference evidence="9" key="1">
    <citation type="journal article" date="2022" name="Plant J.">
        <title>Strategies of tolerance reflected in two North American maple genomes.</title>
        <authorList>
            <person name="McEvoy S.L."/>
            <person name="Sezen U.U."/>
            <person name="Trouern-Trend A."/>
            <person name="McMahon S.M."/>
            <person name="Schaberg P.G."/>
            <person name="Yang J."/>
            <person name="Wegrzyn J.L."/>
            <person name="Swenson N.G."/>
        </authorList>
    </citation>
    <scope>NUCLEOTIDE SEQUENCE</scope>
    <source>
        <strain evidence="9">NS2018</strain>
    </source>
</reference>
<dbReference type="InterPro" id="IPR006458">
    <property type="entry name" value="Ovate_C"/>
</dbReference>
<dbReference type="GO" id="GO:0005634">
    <property type="term" value="C:nucleus"/>
    <property type="evidence" value="ECO:0007669"/>
    <property type="project" value="UniProtKB-SubCell"/>
</dbReference>
<accession>A0AA39W031</accession>
<comment type="function">
    <text evidence="6">Transcriptional repressor that regulates multiple aspects of plant growth and development.</text>
</comment>
<evidence type="ECO:0000259" key="8">
    <source>
        <dbReference type="PROSITE" id="PS51754"/>
    </source>
</evidence>
<feature type="compositionally biased region" description="Basic and acidic residues" evidence="7">
    <location>
        <begin position="102"/>
        <end position="120"/>
    </location>
</feature>
<keyword evidence="2 6" id="KW-0678">Repressor</keyword>
<keyword evidence="5 6" id="KW-0539">Nucleus</keyword>
<evidence type="ECO:0000256" key="3">
    <source>
        <dbReference type="ARBA" id="ARBA00023015"/>
    </source>
</evidence>
<feature type="region of interest" description="Disordered" evidence="7">
    <location>
        <begin position="99"/>
        <end position="137"/>
    </location>
</feature>
<feature type="region of interest" description="Disordered" evidence="7">
    <location>
        <begin position="178"/>
        <end position="197"/>
    </location>
</feature>
<dbReference type="InterPro" id="IPR038933">
    <property type="entry name" value="Ovate"/>
</dbReference>
<reference evidence="9" key="2">
    <citation type="submission" date="2023-06" db="EMBL/GenBank/DDBJ databases">
        <authorList>
            <person name="Swenson N.G."/>
            <person name="Wegrzyn J.L."/>
            <person name="Mcevoy S.L."/>
        </authorList>
    </citation>
    <scope>NUCLEOTIDE SEQUENCE</scope>
    <source>
        <strain evidence="9">NS2018</strain>
        <tissue evidence="9">Leaf</tissue>
    </source>
</reference>
<dbReference type="EMBL" id="JAUESC010000004">
    <property type="protein sequence ID" value="KAK0597116.1"/>
    <property type="molecule type" value="Genomic_DNA"/>
</dbReference>
<dbReference type="Proteomes" id="UP001168877">
    <property type="component" value="Unassembled WGS sequence"/>
</dbReference>
<feature type="compositionally biased region" description="Low complexity" evidence="7">
    <location>
        <begin position="51"/>
        <end position="60"/>
    </location>
</feature>
<comment type="subcellular location">
    <subcellularLocation>
        <location evidence="1 6">Nucleus</location>
    </subcellularLocation>
</comment>
<name>A0AA39W031_ACESA</name>
<sequence length="299" mass="34511">MPKHLQKSLQVCLSKKSLQECLSKIKTNNQLNSSKNWILSNCKHPKTLSFSDNNTRNNNHSNDDDNNDNNNNDNSNGAATLVDIDRFLQENFKSLYLEDDDDNKKKREEKERGGDRDKSPRGVIFGSPRFDDPPLDLHGSHRFFVSPRRSSSLIEEAQLRLSISSDGDIGYTSALTSTTNKTLNHESSTSSNDSKDSNLPEDCIAILTYSPKPYDDFRGSMQEMVEARLQDHPKVDWEFLEELLFYYLNLNDKKSHKFILRAFVDLVVELRQNSIKNPARSRKFRIASRERRRKTRHVT</sequence>
<dbReference type="Pfam" id="PF04844">
    <property type="entry name" value="Ovate"/>
    <property type="match status" value="1"/>
</dbReference>
<feature type="region of interest" description="Disordered" evidence="7">
    <location>
        <begin position="49"/>
        <end position="78"/>
    </location>
</feature>
<evidence type="ECO:0000256" key="6">
    <source>
        <dbReference type="RuleBase" id="RU367028"/>
    </source>
</evidence>
<feature type="domain" description="OVATE" evidence="8">
    <location>
        <begin position="206"/>
        <end position="269"/>
    </location>
</feature>
<gene>
    <name evidence="9" type="ORF">LWI29_021967</name>
</gene>
<dbReference type="PROSITE" id="PS51754">
    <property type="entry name" value="OVATE"/>
    <property type="match status" value="1"/>
</dbReference>
<evidence type="ECO:0000256" key="4">
    <source>
        <dbReference type="ARBA" id="ARBA00023163"/>
    </source>
</evidence>
<dbReference type="PANTHER" id="PTHR33057">
    <property type="entry name" value="TRANSCRIPTION REPRESSOR OFP7-RELATED"/>
    <property type="match status" value="1"/>
</dbReference>
<evidence type="ECO:0000313" key="9">
    <source>
        <dbReference type="EMBL" id="KAK0597116.1"/>
    </source>
</evidence>
<dbReference type="GO" id="GO:0045892">
    <property type="term" value="P:negative regulation of DNA-templated transcription"/>
    <property type="evidence" value="ECO:0007669"/>
    <property type="project" value="UniProtKB-UniRule"/>
</dbReference>
<protein>
    <recommendedName>
        <fullName evidence="6">Transcription repressor</fullName>
    </recommendedName>
    <alternativeName>
        <fullName evidence="6">Ovate family protein</fullName>
    </alternativeName>
</protein>
<keyword evidence="10" id="KW-1185">Reference proteome</keyword>
<evidence type="ECO:0000256" key="5">
    <source>
        <dbReference type="ARBA" id="ARBA00023242"/>
    </source>
</evidence>